<comment type="subcellular location">
    <subcellularLocation>
        <location evidence="1">Cytoplasm</location>
        <location evidence="1">Cytoskeleton</location>
        <location evidence="1">Flagellum axoneme</location>
    </subcellularLocation>
    <subcellularLocation>
        <location evidence="9">Dynein axonemal particle</location>
    </subcellularLocation>
</comment>
<dbReference type="GO" id="GO:0045504">
    <property type="term" value="F:dynein heavy chain binding"/>
    <property type="evidence" value="ECO:0007669"/>
    <property type="project" value="TreeGrafter"/>
</dbReference>
<name>E4YE91_OIKDI</name>
<dbReference type="PANTHER" id="PTHR12442">
    <property type="entry name" value="DYNEIN INTERMEDIATE CHAIN"/>
    <property type="match status" value="1"/>
</dbReference>
<reference evidence="14" key="1">
    <citation type="journal article" date="2010" name="Science">
        <title>Plasticity of animal genome architecture unmasked by rapid evolution of a pelagic tunicate.</title>
        <authorList>
            <person name="Denoeud F."/>
            <person name="Henriet S."/>
            <person name="Mungpakdee S."/>
            <person name="Aury J.M."/>
            <person name="Da Silva C."/>
            <person name="Brinkmann H."/>
            <person name="Mikhaleva J."/>
            <person name="Olsen L.C."/>
            <person name="Jubin C."/>
            <person name="Canestro C."/>
            <person name="Bouquet J.M."/>
            <person name="Danks G."/>
            <person name="Poulain J."/>
            <person name="Campsteijn C."/>
            <person name="Adamski M."/>
            <person name="Cross I."/>
            <person name="Yadetie F."/>
            <person name="Muffato M."/>
            <person name="Louis A."/>
            <person name="Butcher S."/>
            <person name="Tsagkogeorga G."/>
            <person name="Konrad A."/>
            <person name="Singh S."/>
            <person name="Jensen M.F."/>
            <person name="Cong E.H."/>
            <person name="Eikeseth-Otteraa H."/>
            <person name="Noel B."/>
            <person name="Anthouard V."/>
            <person name="Porcel B.M."/>
            <person name="Kachouri-Lafond R."/>
            <person name="Nishino A."/>
            <person name="Ugolini M."/>
            <person name="Chourrout P."/>
            <person name="Nishida H."/>
            <person name="Aasland R."/>
            <person name="Huzurbazar S."/>
            <person name="Westhof E."/>
            <person name="Delsuc F."/>
            <person name="Lehrach H."/>
            <person name="Reinhardt R."/>
            <person name="Weissenbach J."/>
            <person name="Roy S.W."/>
            <person name="Artiguenave F."/>
            <person name="Postlethwait J.H."/>
            <person name="Manak J.R."/>
            <person name="Thompson E.M."/>
            <person name="Jaillon O."/>
            <person name="Du Pasquier L."/>
            <person name="Boudinot P."/>
            <person name="Liberles D.A."/>
            <person name="Volff J.N."/>
            <person name="Philippe H."/>
            <person name="Lenhard B."/>
            <person name="Roest Crollius H."/>
            <person name="Wincker P."/>
            <person name="Chourrout D."/>
        </authorList>
    </citation>
    <scope>NUCLEOTIDE SEQUENCE [LARGE SCALE GENOMIC DNA]</scope>
</reference>
<evidence type="ECO:0000256" key="6">
    <source>
        <dbReference type="ARBA" id="ARBA00023069"/>
    </source>
</evidence>
<feature type="region of interest" description="Disordered" evidence="13">
    <location>
        <begin position="1"/>
        <end position="31"/>
    </location>
</feature>
<evidence type="ECO:0000256" key="1">
    <source>
        <dbReference type="ARBA" id="ARBA00004611"/>
    </source>
</evidence>
<dbReference type="InterPro" id="IPR001680">
    <property type="entry name" value="WD40_rpt"/>
</dbReference>
<evidence type="ECO:0000256" key="9">
    <source>
        <dbReference type="ARBA" id="ARBA00024190"/>
    </source>
</evidence>
<evidence type="ECO:0000256" key="2">
    <source>
        <dbReference type="ARBA" id="ARBA00022490"/>
    </source>
</evidence>
<dbReference type="GO" id="GO:0120293">
    <property type="term" value="C:dynein axonemal particle"/>
    <property type="evidence" value="ECO:0007669"/>
    <property type="project" value="UniProtKB-SubCell"/>
</dbReference>
<keyword evidence="3 12" id="KW-0853">WD repeat</keyword>
<keyword evidence="8" id="KW-0966">Cell projection</keyword>
<dbReference type="PROSITE" id="PS00018">
    <property type="entry name" value="EF_HAND_1"/>
    <property type="match status" value="1"/>
</dbReference>
<feature type="repeat" description="WD" evidence="12">
    <location>
        <begin position="650"/>
        <end position="682"/>
    </location>
</feature>
<protein>
    <recommendedName>
        <fullName evidence="10">Dynein axonemal intermediate chain 4</fullName>
    </recommendedName>
    <alternativeName>
        <fullName evidence="11">WD repeat-containing protein 78</fullName>
    </alternativeName>
</protein>
<evidence type="ECO:0000256" key="8">
    <source>
        <dbReference type="ARBA" id="ARBA00023273"/>
    </source>
</evidence>
<dbReference type="SUPFAM" id="SSF50978">
    <property type="entry name" value="WD40 repeat-like"/>
    <property type="match status" value="1"/>
</dbReference>
<dbReference type="Proteomes" id="UP000011014">
    <property type="component" value="Unassembled WGS sequence"/>
</dbReference>
<dbReference type="GO" id="GO:0003341">
    <property type="term" value="P:cilium movement"/>
    <property type="evidence" value="ECO:0007669"/>
    <property type="project" value="TreeGrafter"/>
</dbReference>
<evidence type="ECO:0000256" key="12">
    <source>
        <dbReference type="PROSITE-ProRule" id="PRU00221"/>
    </source>
</evidence>
<dbReference type="SMART" id="SM00320">
    <property type="entry name" value="WD40"/>
    <property type="match status" value="5"/>
</dbReference>
<dbReference type="InterPro" id="IPR050687">
    <property type="entry name" value="Dynein_IC"/>
</dbReference>
<dbReference type="PROSITE" id="PS50082">
    <property type="entry name" value="WD_REPEATS_2"/>
    <property type="match status" value="1"/>
</dbReference>
<dbReference type="GO" id="GO:0045503">
    <property type="term" value="F:dynein light chain binding"/>
    <property type="evidence" value="ECO:0007669"/>
    <property type="project" value="TreeGrafter"/>
</dbReference>
<evidence type="ECO:0000256" key="5">
    <source>
        <dbReference type="ARBA" id="ARBA00022846"/>
    </source>
</evidence>
<evidence type="ECO:0000256" key="7">
    <source>
        <dbReference type="ARBA" id="ARBA00023212"/>
    </source>
</evidence>
<dbReference type="InterPro" id="IPR018247">
    <property type="entry name" value="EF_Hand_1_Ca_BS"/>
</dbReference>
<organism evidence="14">
    <name type="scientific">Oikopleura dioica</name>
    <name type="common">Tunicate</name>
    <dbReference type="NCBI Taxonomy" id="34765"/>
    <lineage>
        <taxon>Eukaryota</taxon>
        <taxon>Metazoa</taxon>
        <taxon>Chordata</taxon>
        <taxon>Tunicata</taxon>
        <taxon>Appendicularia</taxon>
        <taxon>Copelata</taxon>
        <taxon>Oikopleuridae</taxon>
        <taxon>Oikopleura</taxon>
    </lineage>
</organism>
<dbReference type="EMBL" id="FN654453">
    <property type="protein sequence ID" value="CBY33841.1"/>
    <property type="molecule type" value="Genomic_DNA"/>
</dbReference>
<keyword evidence="6" id="KW-0969">Cilium</keyword>
<dbReference type="GO" id="GO:0005858">
    <property type="term" value="C:axonemal dynein complex"/>
    <property type="evidence" value="ECO:0007669"/>
    <property type="project" value="TreeGrafter"/>
</dbReference>
<dbReference type="PANTHER" id="PTHR12442:SF12">
    <property type="entry name" value="DYNEIN AXONEMAL INTERMEDIATE CHAIN 4"/>
    <property type="match status" value="1"/>
</dbReference>
<dbReference type="PROSITE" id="PS50294">
    <property type="entry name" value="WD_REPEATS_REGION"/>
    <property type="match status" value="1"/>
</dbReference>
<dbReference type="InterPro" id="IPR015943">
    <property type="entry name" value="WD40/YVTN_repeat-like_dom_sf"/>
</dbReference>
<keyword evidence="2" id="KW-0963">Cytoplasm</keyword>
<dbReference type="Gene3D" id="2.130.10.10">
    <property type="entry name" value="YVTN repeat-like/Quinoprotein amine dehydrogenase"/>
    <property type="match status" value="2"/>
</dbReference>
<keyword evidence="4" id="KW-0677">Repeat</keyword>
<feature type="compositionally biased region" description="Low complexity" evidence="13">
    <location>
        <begin position="320"/>
        <end position="337"/>
    </location>
</feature>
<dbReference type="AlphaFoldDB" id="E4YE91"/>
<proteinExistence type="predicted"/>
<feature type="region of interest" description="Disordered" evidence="13">
    <location>
        <begin position="316"/>
        <end position="343"/>
    </location>
</feature>
<keyword evidence="7" id="KW-0206">Cytoskeleton</keyword>
<evidence type="ECO:0000256" key="11">
    <source>
        <dbReference type="ARBA" id="ARBA00041557"/>
    </source>
</evidence>
<accession>E4YE91</accession>
<keyword evidence="5" id="KW-0282">Flagellum</keyword>
<evidence type="ECO:0000256" key="3">
    <source>
        <dbReference type="ARBA" id="ARBA00022574"/>
    </source>
</evidence>
<evidence type="ECO:0000256" key="4">
    <source>
        <dbReference type="ARBA" id="ARBA00022737"/>
    </source>
</evidence>
<dbReference type="Pfam" id="PF00400">
    <property type="entry name" value="WD40"/>
    <property type="match status" value="1"/>
</dbReference>
<dbReference type="InterPro" id="IPR036322">
    <property type="entry name" value="WD40_repeat_dom_sf"/>
</dbReference>
<evidence type="ECO:0000313" key="14">
    <source>
        <dbReference type="EMBL" id="CBY33841.1"/>
    </source>
</evidence>
<sequence>MVTKNTRNAKFEEKKKSTRRQSRLLSSDYSGNVPTNLSDSLSCSQMELECKRSNASIKPIIDHGKNLTPKDLYTGKAHSKHGAVRLTDLDQAKDQDFRSMTSVFNAPNSAISANSIMGAESGVFGRSLKDSSMRRMSVHNKSIMSIGSPSTLQSAQSLLSSVYTPSNLTPTSSVHTNLSSLQSSTISLLNKTETPKLSDEMLKQNIEYNLTETDTEIVFKVIGSAVEENENLERVKEQNDRYDKILKEAGPGNEKYVGRAMLTFNNALKHKEAETDKIDRIDTGNQVSNSAIWDAFNSQSAEDEFFNDEEPELNLPQAQTEQATSNTSTTTSDSSGSFNLSSTGNLVQRRPKIVDKHDIKIRHDAILKSANLFSKLLLMERVISQNIHQSQLSRYRCLLPLDQNGNKTVDESDMTDFDHGLIRLWSFKDAQLKGFNVNSIAFNRVNPDIVAVGYGHSQRAKGASKSPGLVCVWSMRNLEYPERIFRLPDSVTAVDFSTASPNLLAVGLANGTILIYNICRNDDQPIVDSVDNETKHLGVVWSLKWTERERGTEEKKEVLISTSSDGTVVQWTIRKGFESIVLIKVKRTSKKTKKDRSNTRKTENAVISQLSPATSFNFHPTDGNTYLVGTEEGLIHRCSCSYNEQTLDSYTGHKGQVYSVQWHPTIPNIFISCSEDWSIRLWHQRRYDEPIHSIQCSQKPIRAVQWSPHAPNVAASISAEAIDIWDLSISTLDPVFSLPVASGLFLTSIAFSQTSNSILVGDSEGSVAVYQLKGFKNAPAQDLIDFIQSVVGNKIMY</sequence>
<dbReference type="FunFam" id="2.130.10.10:FF:001248">
    <property type="entry name" value="WD repeat domain 78"/>
    <property type="match status" value="1"/>
</dbReference>
<evidence type="ECO:0000256" key="13">
    <source>
        <dbReference type="SAM" id="MobiDB-lite"/>
    </source>
</evidence>
<gene>
    <name evidence="14" type="ORF">GSOID_T00021795001</name>
</gene>
<evidence type="ECO:0000256" key="10">
    <source>
        <dbReference type="ARBA" id="ARBA00040002"/>
    </source>
</evidence>